<evidence type="ECO:0000313" key="9">
    <source>
        <dbReference type="Proteomes" id="UP000653644"/>
    </source>
</evidence>
<keyword evidence="2" id="KW-1003">Cell membrane</keyword>
<evidence type="ECO:0000256" key="7">
    <source>
        <dbReference type="SAM" id="Phobius"/>
    </source>
</evidence>
<evidence type="ECO:0000256" key="1">
    <source>
        <dbReference type="ARBA" id="ARBA00004651"/>
    </source>
</evidence>
<name>A0ABQ3CGN9_9ACTN</name>
<feature type="compositionally biased region" description="Basic residues" evidence="6">
    <location>
        <begin position="253"/>
        <end position="268"/>
    </location>
</feature>
<dbReference type="PANTHER" id="PTHR30086">
    <property type="entry name" value="ARGININE EXPORTER PROTEIN ARGO"/>
    <property type="match status" value="1"/>
</dbReference>
<evidence type="ECO:0000256" key="3">
    <source>
        <dbReference type="ARBA" id="ARBA00022692"/>
    </source>
</evidence>
<feature type="compositionally biased region" description="Basic residues" evidence="6">
    <location>
        <begin position="230"/>
        <end position="241"/>
    </location>
</feature>
<evidence type="ECO:0000256" key="4">
    <source>
        <dbReference type="ARBA" id="ARBA00022989"/>
    </source>
</evidence>
<accession>A0ABQ3CGN9</accession>
<sequence length="377" mass="39153">MLHDGMVSPGRLAAFAVPSFLLVIVPGPGVLFVIGRAPAHGRRAAPTTVAATTLGAYLLVVAVAFGVGPVVERSVLVFTALKLAGAAYLVHLGVKAWRRRGSLRAAVAESGPARGGPRTLGEGFALGVAHPETMVFFAAVLPRFVDREQGHVPARMPLPGLVLNAIAVVSDAVWGLAASAARDWFARSPRRLSAVGGTGGLTMIGPGVTVALTGQGDRGRADAPVPAHPRVSRRSAARPKSRRDADFNGPSKARGRKRTPRSSRHTTRLRSPGPGRTSISAQPRTSRPRFSRRHRPGASSAGGRHTVTSITSSTASGPNPDRATKRVPSWVGGGVSTLIRVSGTASAWRGQSVSRRHASSGGSGTVRSKEKVGTARS</sequence>
<feature type="transmembrane region" description="Helical" evidence="7">
    <location>
        <begin position="47"/>
        <end position="68"/>
    </location>
</feature>
<keyword evidence="4 7" id="KW-1133">Transmembrane helix</keyword>
<evidence type="ECO:0000256" key="2">
    <source>
        <dbReference type="ARBA" id="ARBA00022475"/>
    </source>
</evidence>
<comment type="subcellular location">
    <subcellularLocation>
        <location evidence="1">Cell membrane</location>
        <topology evidence="1">Multi-pass membrane protein</topology>
    </subcellularLocation>
</comment>
<feature type="compositionally biased region" description="Polar residues" evidence="6">
    <location>
        <begin position="306"/>
        <end position="317"/>
    </location>
</feature>
<keyword evidence="9" id="KW-1185">Reference proteome</keyword>
<keyword evidence="3 7" id="KW-0812">Transmembrane</keyword>
<protein>
    <recommendedName>
        <fullName evidence="10">Lysine transporter LysE</fullName>
    </recommendedName>
</protein>
<keyword evidence="5 7" id="KW-0472">Membrane</keyword>
<dbReference type="Proteomes" id="UP000653644">
    <property type="component" value="Unassembled WGS sequence"/>
</dbReference>
<feature type="region of interest" description="Disordered" evidence="6">
    <location>
        <begin position="212"/>
        <end position="329"/>
    </location>
</feature>
<dbReference type="InterPro" id="IPR001123">
    <property type="entry name" value="LeuE-type"/>
</dbReference>
<feature type="compositionally biased region" description="Basic residues" evidence="6">
    <location>
        <begin position="286"/>
        <end position="296"/>
    </location>
</feature>
<feature type="transmembrane region" description="Helical" evidence="7">
    <location>
        <begin position="12"/>
        <end position="35"/>
    </location>
</feature>
<dbReference type="Pfam" id="PF01810">
    <property type="entry name" value="LysE"/>
    <property type="match status" value="1"/>
</dbReference>
<proteinExistence type="predicted"/>
<feature type="region of interest" description="Disordered" evidence="6">
    <location>
        <begin position="344"/>
        <end position="377"/>
    </location>
</feature>
<evidence type="ECO:0000256" key="6">
    <source>
        <dbReference type="SAM" id="MobiDB-lite"/>
    </source>
</evidence>
<comment type="caution">
    <text evidence="8">The sequence shown here is derived from an EMBL/GenBank/DDBJ whole genome shotgun (WGS) entry which is preliminary data.</text>
</comment>
<feature type="transmembrane region" description="Helical" evidence="7">
    <location>
        <begin position="74"/>
        <end position="94"/>
    </location>
</feature>
<reference evidence="9" key="1">
    <citation type="journal article" date="2019" name="Int. J. Syst. Evol. Microbiol.">
        <title>The Global Catalogue of Microorganisms (GCM) 10K type strain sequencing project: providing services to taxonomists for standard genome sequencing and annotation.</title>
        <authorList>
            <consortium name="The Broad Institute Genomics Platform"/>
            <consortium name="The Broad Institute Genome Sequencing Center for Infectious Disease"/>
            <person name="Wu L."/>
            <person name="Ma J."/>
        </authorList>
    </citation>
    <scope>NUCLEOTIDE SEQUENCE [LARGE SCALE GENOMIC DNA]</scope>
    <source>
        <strain evidence="9">JCM 4733</strain>
    </source>
</reference>
<feature type="compositionally biased region" description="Polar residues" evidence="6">
    <location>
        <begin position="344"/>
        <end position="353"/>
    </location>
</feature>
<dbReference type="EMBL" id="BMVN01000001">
    <property type="protein sequence ID" value="GHA03025.1"/>
    <property type="molecule type" value="Genomic_DNA"/>
</dbReference>
<evidence type="ECO:0008006" key="10">
    <source>
        <dbReference type="Google" id="ProtNLM"/>
    </source>
</evidence>
<evidence type="ECO:0000256" key="5">
    <source>
        <dbReference type="ARBA" id="ARBA00023136"/>
    </source>
</evidence>
<feature type="compositionally biased region" description="Basic and acidic residues" evidence="6">
    <location>
        <begin position="367"/>
        <end position="377"/>
    </location>
</feature>
<organism evidence="8 9">
    <name type="scientific">Streptomyces canarius</name>
    <dbReference type="NCBI Taxonomy" id="285453"/>
    <lineage>
        <taxon>Bacteria</taxon>
        <taxon>Bacillati</taxon>
        <taxon>Actinomycetota</taxon>
        <taxon>Actinomycetes</taxon>
        <taxon>Kitasatosporales</taxon>
        <taxon>Streptomycetaceae</taxon>
        <taxon>Streptomyces</taxon>
    </lineage>
</organism>
<dbReference type="PANTHER" id="PTHR30086:SF20">
    <property type="entry name" value="ARGININE EXPORTER PROTEIN ARGO-RELATED"/>
    <property type="match status" value="1"/>
</dbReference>
<evidence type="ECO:0000313" key="8">
    <source>
        <dbReference type="EMBL" id="GHA03025.1"/>
    </source>
</evidence>
<gene>
    <name evidence="8" type="ORF">GCM10010345_03980</name>
</gene>